<dbReference type="EMBL" id="LR862135">
    <property type="protein sequence ID" value="CAD1840640.1"/>
    <property type="molecule type" value="Genomic_DNA"/>
</dbReference>
<evidence type="ECO:0000313" key="1">
    <source>
        <dbReference type="EMBL" id="CAD1840640.1"/>
    </source>
</evidence>
<name>A0A6V7QC65_ANACO</name>
<organism evidence="1">
    <name type="scientific">Ananas comosus var. bracteatus</name>
    <name type="common">red pineapple</name>
    <dbReference type="NCBI Taxonomy" id="296719"/>
    <lineage>
        <taxon>Eukaryota</taxon>
        <taxon>Viridiplantae</taxon>
        <taxon>Streptophyta</taxon>
        <taxon>Embryophyta</taxon>
        <taxon>Tracheophyta</taxon>
        <taxon>Spermatophyta</taxon>
        <taxon>Magnoliopsida</taxon>
        <taxon>Liliopsida</taxon>
        <taxon>Poales</taxon>
        <taxon>Bromeliaceae</taxon>
        <taxon>Bromelioideae</taxon>
        <taxon>Ananas</taxon>
    </lineage>
</organism>
<proteinExistence type="predicted"/>
<reference evidence="1" key="1">
    <citation type="submission" date="2020-07" db="EMBL/GenBank/DDBJ databases">
        <authorList>
            <person name="Lin J."/>
        </authorList>
    </citation>
    <scope>NUCLEOTIDE SEQUENCE</scope>
</reference>
<gene>
    <name evidence="1" type="ORF">CB5_LOCUS23851</name>
</gene>
<protein>
    <submittedName>
        <fullName evidence="1">Uncharacterized protein</fullName>
    </submittedName>
</protein>
<accession>A0A6V7QC65</accession>
<dbReference type="AlphaFoldDB" id="A0A6V7QC65"/>
<sequence>MSTIRTCNPFLTWTFGKRWAYSPRLDNQGPSCPTLCLGIPRVGIPRVEISFEFEFPCSATIGPLALLWLGLQQAFNGFACLDVCIETDSGPRQPSLRDPGPWAVSGTHFGGLGGREGDPHWRPTAARVPPTPQAFHFHFRSGLPCPGSVTLQAASYRLGLPSMGFLHGPSPKPPGLPPPLGLPCPGSVTLLAASSPLGLPSLGFCTGLLRLGLVTMWEARPPPPSSLTLDLCCPHPSIHLVFFDDLFGPFSSNEATPLEGPRTSARLSNRTSESVLGRAISRKARLLEGGSIRFGSAQQNWTDHKVKSKAALCGVTIFDAEAARLRIFLQADA</sequence>